<name>A0AAN8KBP0_PATCE</name>
<feature type="chain" id="PRO_5043046940" description="Interleukin 17-like protein" evidence="5">
    <location>
        <begin position="19"/>
        <end position="197"/>
    </location>
</feature>
<evidence type="ECO:0000256" key="2">
    <source>
        <dbReference type="ARBA" id="ARBA00007236"/>
    </source>
</evidence>
<comment type="subcellular location">
    <subcellularLocation>
        <location evidence="1">Secreted</location>
    </subcellularLocation>
</comment>
<organism evidence="6 7">
    <name type="scientific">Patella caerulea</name>
    <name type="common">Rayed Mediterranean limpet</name>
    <dbReference type="NCBI Taxonomy" id="87958"/>
    <lineage>
        <taxon>Eukaryota</taxon>
        <taxon>Metazoa</taxon>
        <taxon>Spiralia</taxon>
        <taxon>Lophotrochozoa</taxon>
        <taxon>Mollusca</taxon>
        <taxon>Gastropoda</taxon>
        <taxon>Patellogastropoda</taxon>
        <taxon>Patelloidea</taxon>
        <taxon>Patellidae</taxon>
        <taxon>Patella</taxon>
    </lineage>
</organism>
<accession>A0AAN8KBP0</accession>
<comment type="similarity">
    <text evidence="2">Belongs to the IL-17 family.</text>
</comment>
<evidence type="ECO:0000256" key="4">
    <source>
        <dbReference type="ARBA" id="ARBA00022729"/>
    </source>
</evidence>
<evidence type="ECO:0000256" key="3">
    <source>
        <dbReference type="ARBA" id="ARBA00022525"/>
    </source>
</evidence>
<dbReference type="Proteomes" id="UP001347796">
    <property type="component" value="Unassembled WGS sequence"/>
</dbReference>
<keyword evidence="7" id="KW-1185">Reference proteome</keyword>
<evidence type="ECO:0000256" key="5">
    <source>
        <dbReference type="SAM" id="SignalP"/>
    </source>
</evidence>
<sequence>MSLLKVFACIMMVNFACSTPILLKDIEKTVETEKRDITGCQVPETLGELFAQLNQHINVARFLIAKDAVQPASLITNELSENEIYISQNTHGNKDCNGTRDNFGSGAPLWVRSTCPWYYESEDLGSNYYPAHIPQAKCKCSSCIGSTGRTKCERITTQVRVLKKTGCTNGFYTYETELREDINVGCTCARPKSDFVH</sequence>
<dbReference type="GO" id="GO:0005576">
    <property type="term" value="C:extracellular region"/>
    <property type="evidence" value="ECO:0007669"/>
    <property type="project" value="UniProtKB-SubCell"/>
</dbReference>
<dbReference type="Gene3D" id="2.10.90.10">
    <property type="entry name" value="Cystine-knot cytokines"/>
    <property type="match status" value="1"/>
</dbReference>
<dbReference type="SUPFAM" id="SSF57501">
    <property type="entry name" value="Cystine-knot cytokines"/>
    <property type="match status" value="1"/>
</dbReference>
<proteinExistence type="inferred from homology"/>
<feature type="signal peptide" evidence="5">
    <location>
        <begin position="1"/>
        <end position="18"/>
    </location>
</feature>
<protein>
    <recommendedName>
        <fullName evidence="8">Interleukin 17-like protein</fullName>
    </recommendedName>
</protein>
<keyword evidence="4 5" id="KW-0732">Signal</keyword>
<dbReference type="InterPro" id="IPR029034">
    <property type="entry name" value="Cystine-knot_cytokine"/>
</dbReference>
<dbReference type="InterPro" id="IPR010345">
    <property type="entry name" value="IL-17_fam"/>
</dbReference>
<dbReference type="Pfam" id="PF06083">
    <property type="entry name" value="IL17"/>
    <property type="match status" value="1"/>
</dbReference>
<evidence type="ECO:0000256" key="1">
    <source>
        <dbReference type="ARBA" id="ARBA00004613"/>
    </source>
</evidence>
<evidence type="ECO:0000313" key="6">
    <source>
        <dbReference type="EMBL" id="KAK6190214.1"/>
    </source>
</evidence>
<reference evidence="6 7" key="1">
    <citation type="submission" date="2024-01" db="EMBL/GenBank/DDBJ databases">
        <title>The genome of the rayed Mediterranean limpet Patella caerulea (Linnaeus, 1758).</title>
        <authorList>
            <person name="Anh-Thu Weber A."/>
            <person name="Halstead-Nussloch G."/>
        </authorList>
    </citation>
    <scope>NUCLEOTIDE SEQUENCE [LARGE SCALE GENOMIC DNA]</scope>
    <source>
        <strain evidence="6">AATW-2023a</strain>
        <tissue evidence="6">Whole specimen</tissue>
    </source>
</reference>
<gene>
    <name evidence="6" type="ORF">SNE40_002133</name>
</gene>
<dbReference type="GO" id="GO:0005125">
    <property type="term" value="F:cytokine activity"/>
    <property type="evidence" value="ECO:0007669"/>
    <property type="project" value="InterPro"/>
</dbReference>
<evidence type="ECO:0008006" key="8">
    <source>
        <dbReference type="Google" id="ProtNLM"/>
    </source>
</evidence>
<comment type="caution">
    <text evidence="6">The sequence shown here is derived from an EMBL/GenBank/DDBJ whole genome shotgun (WGS) entry which is preliminary data.</text>
</comment>
<evidence type="ECO:0000313" key="7">
    <source>
        <dbReference type="Proteomes" id="UP001347796"/>
    </source>
</evidence>
<dbReference type="EMBL" id="JAZGQO010000002">
    <property type="protein sequence ID" value="KAK6190214.1"/>
    <property type="molecule type" value="Genomic_DNA"/>
</dbReference>
<dbReference type="AlphaFoldDB" id="A0AAN8KBP0"/>
<keyword evidence="3" id="KW-0964">Secreted</keyword>